<organism evidence="3">
    <name type="scientific">Candidatus Methanogaster sp. ANME-2c ERB4</name>
    <dbReference type="NCBI Taxonomy" id="2759911"/>
    <lineage>
        <taxon>Archaea</taxon>
        <taxon>Methanobacteriati</taxon>
        <taxon>Methanobacteriota</taxon>
        <taxon>Stenosarchaea group</taxon>
        <taxon>Methanomicrobia</taxon>
        <taxon>Methanosarcinales</taxon>
        <taxon>ANME-2 cluster</taxon>
        <taxon>Candidatus Methanogasteraceae</taxon>
        <taxon>Candidatus Methanogaster</taxon>
    </lineage>
</organism>
<gene>
    <name evidence="2" type="ORF">FJFGPLAL_00001</name>
    <name evidence="1" type="ORF">JKAPHALJ_00019</name>
    <name evidence="3" type="ORF">PAACNKLE_00021</name>
</gene>
<sequence>MQAATQAIETTGTIDAQHHLTLDETLPITGPTRVRVSHLLPEDSDISETEWLQAAAANPAFDFLKDPEEDVYTLSDGEPFYDEG</sequence>
<reference evidence="3" key="1">
    <citation type="submission" date="2020-06" db="EMBL/GenBank/DDBJ databases">
        <title>Unique genomic features of the anaerobic methanotrophic archaea.</title>
        <authorList>
            <person name="Chadwick G.L."/>
            <person name="Skennerton C.T."/>
            <person name="Laso-Perez R."/>
            <person name="Leu A.O."/>
            <person name="Speth D.R."/>
            <person name="Yu H."/>
            <person name="Morgan-Lang C."/>
            <person name="Hatzenpichler R."/>
            <person name="Goudeau D."/>
            <person name="Malmstrom R."/>
            <person name="Brazelton W.J."/>
            <person name="Woyke T."/>
            <person name="Hallam S.J."/>
            <person name="Tyson G.W."/>
            <person name="Wegener G."/>
            <person name="Boetius A."/>
            <person name="Orphan V."/>
        </authorList>
    </citation>
    <scope>NUCLEOTIDE SEQUENCE</scope>
</reference>
<dbReference type="EMBL" id="MT631191">
    <property type="protein sequence ID" value="QNO46485.1"/>
    <property type="molecule type" value="Genomic_DNA"/>
</dbReference>
<dbReference type="EMBL" id="MT630952">
    <property type="protein sequence ID" value="QNO44332.1"/>
    <property type="molecule type" value="Genomic_DNA"/>
</dbReference>
<dbReference type="EMBL" id="MT631150">
    <property type="protein sequence ID" value="QNO45776.1"/>
    <property type="molecule type" value="Genomic_DNA"/>
</dbReference>
<proteinExistence type="predicted"/>
<evidence type="ECO:0000313" key="1">
    <source>
        <dbReference type="EMBL" id="QNO44332.1"/>
    </source>
</evidence>
<dbReference type="AlphaFoldDB" id="A0A7G9YEQ1"/>
<protein>
    <submittedName>
        <fullName evidence="3">Uncharacterized protein</fullName>
    </submittedName>
</protein>
<name>A0A7G9YEQ1_9EURY</name>
<evidence type="ECO:0000313" key="2">
    <source>
        <dbReference type="EMBL" id="QNO45776.1"/>
    </source>
</evidence>
<evidence type="ECO:0000313" key="3">
    <source>
        <dbReference type="EMBL" id="QNO46485.1"/>
    </source>
</evidence>
<accession>A0A7G9YEQ1</accession>